<reference evidence="2 3" key="1">
    <citation type="submission" date="2021-09" db="EMBL/GenBank/DDBJ databases">
        <title>Whole genome sequence of Nocardioides sp. GBK3QG-3.</title>
        <authorList>
            <person name="Tuo L."/>
        </authorList>
    </citation>
    <scope>NUCLEOTIDE SEQUENCE [LARGE SCALE GENOMIC DNA]</scope>
    <source>
        <strain evidence="2 3">GBK3QG-3</strain>
    </source>
</reference>
<evidence type="ECO:0000256" key="1">
    <source>
        <dbReference type="SAM" id="MobiDB-lite"/>
    </source>
</evidence>
<name>A0ABS7UCV1_9ACTN</name>
<evidence type="ECO:0000313" key="3">
    <source>
        <dbReference type="Proteomes" id="UP000780875"/>
    </source>
</evidence>
<comment type="caution">
    <text evidence="2">The sequence shown here is derived from an EMBL/GenBank/DDBJ whole genome shotgun (WGS) entry which is preliminary data.</text>
</comment>
<accession>A0ABS7UCV1</accession>
<feature type="region of interest" description="Disordered" evidence="1">
    <location>
        <begin position="178"/>
        <end position="205"/>
    </location>
</feature>
<feature type="compositionally biased region" description="Basic and acidic residues" evidence="1">
    <location>
        <begin position="187"/>
        <end position="196"/>
    </location>
</feature>
<organism evidence="2 3">
    <name type="scientific">Nocardioides mangrovi</name>
    <dbReference type="NCBI Taxonomy" id="2874580"/>
    <lineage>
        <taxon>Bacteria</taxon>
        <taxon>Bacillati</taxon>
        <taxon>Actinomycetota</taxon>
        <taxon>Actinomycetes</taxon>
        <taxon>Propionibacteriales</taxon>
        <taxon>Nocardioidaceae</taxon>
        <taxon>Nocardioides</taxon>
    </lineage>
</organism>
<sequence>MLDPDHLLAGPRGRRLCLEFVLALAREAATPLAEELLRAVFFAAHQLDPGCGVSRVMLSASGEEPSPAMPSFTPEDVAELVGVLPLTDIDDCLLMDALTAAVDSAQYWQEPDGEDVVAAEPSVQASLTRIAASIASSDAAAWWVEPLSRTAQYSVAFQDGDSPASTLPGTATEHLERWRSETVTSETRARRDRPPDPHANWSGEWWSTPPRHLTRTTRSRGTEGALGLRLVEDAHGWDRAFVHPVDVPDTLNVYEVDGPQAWARLCGRFPLEVTASRRHDWFRTTGAAGRWVIPDWSQAAEEFDAIHLTVAGYLATAGRAVAVTEDTASVLAGWDPDQTYWLTDVVLASAPERTWIRDDDTWTEQTH</sequence>
<dbReference type="EMBL" id="JAIQZJ010000006">
    <property type="protein sequence ID" value="MBZ5738829.1"/>
    <property type="molecule type" value="Genomic_DNA"/>
</dbReference>
<gene>
    <name evidence="2" type="ORF">K8U61_11700</name>
</gene>
<proteinExistence type="predicted"/>
<dbReference type="RefSeq" id="WP_224123200.1">
    <property type="nucleotide sequence ID" value="NZ_JAIQZJ010000006.1"/>
</dbReference>
<evidence type="ECO:0000313" key="2">
    <source>
        <dbReference type="EMBL" id="MBZ5738829.1"/>
    </source>
</evidence>
<protein>
    <submittedName>
        <fullName evidence="2">Uncharacterized protein</fullName>
    </submittedName>
</protein>
<dbReference type="Proteomes" id="UP000780875">
    <property type="component" value="Unassembled WGS sequence"/>
</dbReference>
<keyword evidence="3" id="KW-1185">Reference proteome</keyword>